<dbReference type="STRING" id="1226968.A6A40_07195"/>
<keyword evidence="1" id="KW-0472">Membrane</keyword>
<dbReference type="AlphaFoldDB" id="A0A160JFP5"/>
<keyword evidence="1" id="KW-1133">Transmembrane helix</keyword>
<accession>A0A160JFP5</accession>
<keyword evidence="1" id="KW-0812">Transmembrane</keyword>
<evidence type="ECO:0000313" key="2">
    <source>
        <dbReference type="EMBL" id="ANC91710.1"/>
    </source>
</evidence>
<protein>
    <submittedName>
        <fullName evidence="2">Anti-sigma factor</fullName>
    </submittedName>
</protein>
<dbReference type="RefSeq" id="WP_063634800.1">
    <property type="nucleotide sequence ID" value="NZ_CP015285.1"/>
</dbReference>
<organism evidence="2 3">
    <name type="scientific">Azospirillum humicireducens</name>
    <dbReference type="NCBI Taxonomy" id="1226968"/>
    <lineage>
        <taxon>Bacteria</taxon>
        <taxon>Pseudomonadati</taxon>
        <taxon>Pseudomonadota</taxon>
        <taxon>Alphaproteobacteria</taxon>
        <taxon>Rhodospirillales</taxon>
        <taxon>Azospirillaceae</taxon>
        <taxon>Azospirillum</taxon>
    </lineage>
</organism>
<dbReference type="Proteomes" id="UP000077405">
    <property type="component" value="Chromosome"/>
</dbReference>
<name>A0A160JFP5_9PROT</name>
<proteinExistence type="predicted"/>
<dbReference type="EMBL" id="CP015285">
    <property type="protein sequence ID" value="ANC91710.1"/>
    <property type="molecule type" value="Genomic_DNA"/>
</dbReference>
<keyword evidence="3" id="KW-1185">Reference proteome</keyword>
<feature type="transmembrane region" description="Helical" evidence="1">
    <location>
        <begin position="95"/>
        <end position="118"/>
    </location>
</feature>
<evidence type="ECO:0000313" key="3">
    <source>
        <dbReference type="Proteomes" id="UP000077405"/>
    </source>
</evidence>
<evidence type="ECO:0000256" key="1">
    <source>
        <dbReference type="SAM" id="Phobius"/>
    </source>
</evidence>
<dbReference type="KEGG" id="ahu:A6A40_07195"/>
<sequence length="271" mass="29808">MSGTRNPVSEAELHAWLDGELPEERLADVERHLADHPEIAQRFERYRAQRAMLGQCFGPLIDQPLPDRLIPPFTAREHPEFTSSRWSVSGWGRGALWRTAVAATLLVFVAGGASGWLLRDRMAGAGEPPTAAFIADAVSAHRVFSVEVRHPVEIGVEEEAHLVNWLSKRLGKTMRCPRVTRGGYQLIGGRLLADSAGPVALYMYEDAAGRRITLYIRPTSNTSGSAFRFAQDGRVRALYWQDNGLALAVTGELDRDTLSGVAEEVYGALNS</sequence>
<gene>
    <name evidence="2" type="ORF">A6A40_07195</name>
</gene>
<dbReference type="OrthoDB" id="7187254at2"/>
<reference evidence="2 3" key="1">
    <citation type="journal article" date="2013" name="Int. J. Syst. Evol. Microbiol.">
        <title>Azospirillum humicireducens sp. nov., a nitrogen-fixing bacterium isolated from a microbial fuel cell.</title>
        <authorList>
            <person name="Zhou S."/>
            <person name="Han L."/>
            <person name="Wang Y."/>
            <person name="Yang G."/>
            <person name="Zhuang L."/>
            <person name="Hu P."/>
        </authorList>
    </citation>
    <scope>NUCLEOTIDE SEQUENCE [LARGE SCALE GENOMIC DNA]</scope>
    <source>
        <strain evidence="2 3">SgZ-5</strain>
    </source>
</reference>